<dbReference type="InterPro" id="IPR051910">
    <property type="entry name" value="ComF/GntX_DNA_util-trans"/>
</dbReference>
<dbReference type="EMBL" id="DVMN01000005">
    <property type="protein sequence ID" value="HIU20681.1"/>
    <property type="molecule type" value="Genomic_DNA"/>
</dbReference>
<name>A0A9D1HQI6_9FIRM</name>
<accession>A0A9D1HQI6</accession>
<reference evidence="3" key="1">
    <citation type="submission" date="2020-10" db="EMBL/GenBank/DDBJ databases">
        <authorList>
            <person name="Gilroy R."/>
        </authorList>
    </citation>
    <scope>NUCLEOTIDE SEQUENCE</scope>
    <source>
        <strain evidence="3">1063</strain>
    </source>
</reference>
<dbReference type="AlphaFoldDB" id="A0A9D1HQI6"/>
<dbReference type="CDD" id="cd06223">
    <property type="entry name" value="PRTases_typeI"/>
    <property type="match status" value="1"/>
</dbReference>
<protein>
    <submittedName>
        <fullName evidence="3">ComF family protein</fullName>
    </submittedName>
</protein>
<feature type="domain" description="Double zinc ribbon" evidence="2">
    <location>
        <begin position="34"/>
        <end position="92"/>
    </location>
</feature>
<dbReference type="InterPro" id="IPR000836">
    <property type="entry name" value="PRTase_dom"/>
</dbReference>
<evidence type="ECO:0000256" key="1">
    <source>
        <dbReference type="ARBA" id="ARBA00008007"/>
    </source>
</evidence>
<evidence type="ECO:0000313" key="4">
    <source>
        <dbReference type="Proteomes" id="UP000824088"/>
    </source>
</evidence>
<proteinExistence type="inferred from homology"/>
<dbReference type="Gene3D" id="3.40.50.2020">
    <property type="match status" value="1"/>
</dbReference>
<dbReference type="SUPFAM" id="SSF53271">
    <property type="entry name" value="PRTase-like"/>
    <property type="match status" value="1"/>
</dbReference>
<comment type="caution">
    <text evidence="3">The sequence shown here is derived from an EMBL/GenBank/DDBJ whole genome shotgun (WGS) entry which is preliminary data.</text>
</comment>
<evidence type="ECO:0000259" key="2">
    <source>
        <dbReference type="Pfam" id="PF18912"/>
    </source>
</evidence>
<dbReference type="Pfam" id="PF18912">
    <property type="entry name" value="DZR_2"/>
    <property type="match status" value="1"/>
</dbReference>
<dbReference type="PANTHER" id="PTHR47505:SF1">
    <property type="entry name" value="DNA UTILIZATION PROTEIN YHGH"/>
    <property type="match status" value="1"/>
</dbReference>
<comment type="similarity">
    <text evidence="1">Belongs to the ComF/GntX family.</text>
</comment>
<organism evidence="3 4">
    <name type="scientific">Candidatus Limadaptatus stercorigallinarum</name>
    <dbReference type="NCBI Taxonomy" id="2840845"/>
    <lineage>
        <taxon>Bacteria</taxon>
        <taxon>Bacillati</taxon>
        <taxon>Bacillota</taxon>
        <taxon>Clostridia</taxon>
        <taxon>Eubacteriales</taxon>
        <taxon>Candidatus Limadaptatus</taxon>
    </lineage>
</organism>
<dbReference type="PANTHER" id="PTHR47505">
    <property type="entry name" value="DNA UTILIZATION PROTEIN YHGH"/>
    <property type="match status" value="1"/>
</dbReference>
<sequence>MSGVGKTASGGGDGKSFREKCREFFFRAVCGLKDAVYPERVTCDLCEAELTADTRYPLCADCTEKMPFVRGHRCLVCGAPINDEADYCLRCQRTESAFGRNVSPLVYDGKARELVYALKFGGKKYIARTLGAMMSDAFLSSGAEGEIIVPVPMTDAERKKRGFNQSELLAREVGRRLNIPVLPALVKTRDTRPQKELSGRERADNLKGCFAVAYGEYIAGRKILLVDDVFTTGATADECARVLLKGKARKVNVLTAAVTKTAPKAEPPAEDRGV</sequence>
<dbReference type="InterPro" id="IPR044005">
    <property type="entry name" value="DZR_2"/>
</dbReference>
<dbReference type="Proteomes" id="UP000824088">
    <property type="component" value="Unassembled WGS sequence"/>
</dbReference>
<dbReference type="InterPro" id="IPR029057">
    <property type="entry name" value="PRTase-like"/>
</dbReference>
<gene>
    <name evidence="3" type="ORF">IAD51_00350</name>
</gene>
<evidence type="ECO:0000313" key="3">
    <source>
        <dbReference type="EMBL" id="HIU20681.1"/>
    </source>
</evidence>
<reference evidence="3" key="2">
    <citation type="journal article" date="2021" name="PeerJ">
        <title>Extensive microbial diversity within the chicken gut microbiome revealed by metagenomics and culture.</title>
        <authorList>
            <person name="Gilroy R."/>
            <person name="Ravi A."/>
            <person name="Getino M."/>
            <person name="Pursley I."/>
            <person name="Horton D.L."/>
            <person name="Alikhan N.F."/>
            <person name="Baker D."/>
            <person name="Gharbi K."/>
            <person name="Hall N."/>
            <person name="Watson M."/>
            <person name="Adriaenssens E.M."/>
            <person name="Foster-Nyarko E."/>
            <person name="Jarju S."/>
            <person name="Secka A."/>
            <person name="Antonio M."/>
            <person name="Oren A."/>
            <person name="Chaudhuri R.R."/>
            <person name="La Ragione R."/>
            <person name="Hildebrand F."/>
            <person name="Pallen M.J."/>
        </authorList>
    </citation>
    <scope>NUCLEOTIDE SEQUENCE</scope>
    <source>
        <strain evidence="3">1063</strain>
    </source>
</reference>